<keyword evidence="2" id="KW-1185">Reference proteome</keyword>
<dbReference type="InterPro" id="IPR036691">
    <property type="entry name" value="Endo/exonu/phosph_ase_sf"/>
</dbReference>
<feature type="non-terminal residue" evidence="1">
    <location>
        <position position="136"/>
    </location>
</feature>
<dbReference type="EMBL" id="LBMM01028540">
    <property type="protein sequence ID" value="KMQ82086.1"/>
    <property type="molecule type" value="Genomic_DNA"/>
</dbReference>
<protein>
    <recommendedName>
        <fullName evidence="3">Endonuclease/exonuclease/phosphatase domain-containing protein</fullName>
    </recommendedName>
</protein>
<dbReference type="AlphaFoldDB" id="A0A0J7JW65"/>
<evidence type="ECO:0000313" key="1">
    <source>
        <dbReference type="EMBL" id="KMQ82086.1"/>
    </source>
</evidence>
<dbReference type="Gene3D" id="3.60.10.10">
    <property type="entry name" value="Endonuclease/exonuclease/phosphatase"/>
    <property type="match status" value="1"/>
</dbReference>
<name>A0A0J7JW65_LASNI</name>
<dbReference type="Proteomes" id="UP000036403">
    <property type="component" value="Unassembled WGS sequence"/>
</dbReference>
<dbReference type="OrthoDB" id="7548126at2759"/>
<comment type="caution">
    <text evidence="1">The sequence shown here is derived from an EMBL/GenBank/DDBJ whole genome shotgun (WGS) entry which is preliminary data.</text>
</comment>
<evidence type="ECO:0000313" key="2">
    <source>
        <dbReference type="Proteomes" id="UP000036403"/>
    </source>
</evidence>
<reference evidence="1 2" key="1">
    <citation type="submission" date="2015-04" db="EMBL/GenBank/DDBJ databases">
        <title>Lasius niger genome sequencing.</title>
        <authorList>
            <person name="Konorov E.A."/>
            <person name="Nikitin M.A."/>
            <person name="Kirill M.V."/>
            <person name="Chang P."/>
        </authorList>
    </citation>
    <scope>NUCLEOTIDE SEQUENCE [LARGE SCALE GENOMIC DNA]</scope>
    <source>
        <tissue evidence="1">Whole</tissue>
    </source>
</reference>
<sequence length="136" mass="15400">MGLGFLNGNKEGDEQGEWTFTGTLGSSVIDYAICNAETWEEIEKFNVGERTESDHMPLEIVLQASTKVGKGQETEGEEEVEIEGWSKIRATLYKENLWKRKAEKVGIQGAWDELEGEVRKAISRRKIRIKKPKIGE</sequence>
<evidence type="ECO:0008006" key="3">
    <source>
        <dbReference type="Google" id="ProtNLM"/>
    </source>
</evidence>
<gene>
    <name evidence="1" type="ORF">RF55_24233</name>
</gene>
<dbReference type="SUPFAM" id="SSF56219">
    <property type="entry name" value="DNase I-like"/>
    <property type="match status" value="1"/>
</dbReference>
<proteinExistence type="predicted"/>
<organism evidence="1 2">
    <name type="scientific">Lasius niger</name>
    <name type="common">Black garden ant</name>
    <dbReference type="NCBI Taxonomy" id="67767"/>
    <lineage>
        <taxon>Eukaryota</taxon>
        <taxon>Metazoa</taxon>
        <taxon>Ecdysozoa</taxon>
        <taxon>Arthropoda</taxon>
        <taxon>Hexapoda</taxon>
        <taxon>Insecta</taxon>
        <taxon>Pterygota</taxon>
        <taxon>Neoptera</taxon>
        <taxon>Endopterygota</taxon>
        <taxon>Hymenoptera</taxon>
        <taxon>Apocrita</taxon>
        <taxon>Aculeata</taxon>
        <taxon>Formicoidea</taxon>
        <taxon>Formicidae</taxon>
        <taxon>Formicinae</taxon>
        <taxon>Lasius</taxon>
        <taxon>Lasius</taxon>
    </lineage>
</organism>
<dbReference type="PaxDb" id="67767-A0A0J7JW65"/>
<accession>A0A0J7JW65</accession>
<dbReference type="STRING" id="67767.A0A0J7JW65"/>